<evidence type="ECO:0000256" key="6">
    <source>
        <dbReference type="ARBA" id="ARBA00034754"/>
    </source>
</evidence>
<dbReference type="GO" id="GO:0009360">
    <property type="term" value="C:DNA polymerase III complex"/>
    <property type="evidence" value="ECO:0007669"/>
    <property type="project" value="TreeGrafter"/>
</dbReference>
<comment type="catalytic activity">
    <reaction evidence="7">
        <text>DNA(n) + a 2'-deoxyribonucleoside 5'-triphosphate = DNA(n+1) + diphosphate</text>
        <dbReference type="Rhea" id="RHEA:22508"/>
        <dbReference type="Rhea" id="RHEA-COMP:17339"/>
        <dbReference type="Rhea" id="RHEA-COMP:17340"/>
        <dbReference type="ChEBI" id="CHEBI:33019"/>
        <dbReference type="ChEBI" id="CHEBI:61560"/>
        <dbReference type="ChEBI" id="CHEBI:173112"/>
        <dbReference type="EC" id="2.7.7.7"/>
    </reaction>
</comment>
<organism evidence="8 9">
    <name type="scientific">Thermosulfuriphilus ammonigenes</name>
    <dbReference type="NCBI Taxonomy" id="1936021"/>
    <lineage>
        <taxon>Bacteria</taxon>
        <taxon>Pseudomonadati</taxon>
        <taxon>Thermodesulfobacteriota</taxon>
        <taxon>Thermodesulfobacteria</taxon>
        <taxon>Thermodesulfobacteriales</taxon>
        <taxon>Thermodesulfobacteriaceae</taxon>
        <taxon>Thermosulfuriphilus</taxon>
    </lineage>
</organism>
<dbReference type="AlphaFoldDB" id="A0A6G7PUR7"/>
<dbReference type="PANTHER" id="PTHR34388:SF1">
    <property type="entry name" value="DNA POLYMERASE III SUBUNIT DELTA"/>
    <property type="match status" value="1"/>
</dbReference>
<dbReference type="GO" id="GO:0006261">
    <property type="term" value="P:DNA-templated DNA replication"/>
    <property type="evidence" value="ECO:0007669"/>
    <property type="project" value="TreeGrafter"/>
</dbReference>
<dbReference type="EMBL" id="CP048877">
    <property type="protein sequence ID" value="QIJ71402.1"/>
    <property type="molecule type" value="Genomic_DNA"/>
</dbReference>
<keyword evidence="9" id="KW-1185">Reference proteome</keyword>
<keyword evidence="3" id="KW-0548">Nucleotidyltransferase</keyword>
<evidence type="ECO:0000313" key="9">
    <source>
        <dbReference type="Proteomes" id="UP000502179"/>
    </source>
</evidence>
<evidence type="ECO:0000256" key="5">
    <source>
        <dbReference type="ARBA" id="ARBA00022932"/>
    </source>
</evidence>
<dbReference type="PANTHER" id="PTHR34388">
    <property type="entry name" value="DNA POLYMERASE III SUBUNIT DELTA"/>
    <property type="match status" value="1"/>
</dbReference>
<evidence type="ECO:0000313" key="8">
    <source>
        <dbReference type="EMBL" id="QIJ71402.1"/>
    </source>
</evidence>
<evidence type="ECO:0000256" key="2">
    <source>
        <dbReference type="ARBA" id="ARBA00022679"/>
    </source>
</evidence>
<evidence type="ECO:0000256" key="4">
    <source>
        <dbReference type="ARBA" id="ARBA00022705"/>
    </source>
</evidence>
<keyword evidence="5" id="KW-0239">DNA-directed DNA polymerase</keyword>
<dbReference type="KEGG" id="tav:G4V39_03530"/>
<dbReference type="InterPro" id="IPR005790">
    <property type="entry name" value="DNA_polIII_delta"/>
</dbReference>
<dbReference type="EC" id="2.7.7.7" evidence="1"/>
<sequence>MPVFDNQKWTNLLQLARSGRIAPVYLFTGDETLCRLRLKELSRCLHEQGYLLKELEDEEELFHELSSGSLLGIRQLLRPDPPLSPGGQERLARMVRGGLPPGLCVALFLSGPGESLKKAARDKGALIHLRPPGKGRDRRPLFKEEALRLASAWGKTLGSGALELLYQRIGDDLFALATEIEKLALAAGPRREISKDLVDELTPLIKEESLLGLAETITTGDLRRALRIIHRLLEGSGLPALKILAALATYLRRLLQALCLLEEEGLDTLPSYPIFSKTIFPKLKEKLPEYPDLKGLHPYALYLLLERARPQRLDDLIEIYLQLAETDMALKGGSSLGYLTLENFVVTWARKTGGIR</sequence>
<evidence type="ECO:0000256" key="3">
    <source>
        <dbReference type="ARBA" id="ARBA00022695"/>
    </source>
</evidence>
<dbReference type="SUPFAM" id="SSF52540">
    <property type="entry name" value="P-loop containing nucleoside triphosphate hydrolases"/>
    <property type="match status" value="1"/>
</dbReference>
<dbReference type="GO" id="GO:0003677">
    <property type="term" value="F:DNA binding"/>
    <property type="evidence" value="ECO:0007669"/>
    <property type="project" value="InterPro"/>
</dbReference>
<dbReference type="Gene3D" id="1.10.8.60">
    <property type="match status" value="1"/>
</dbReference>
<dbReference type="InterPro" id="IPR027417">
    <property type="entry name" value="P-loop_NTPase"/>
</dbReference>
<protein>
    <recommendedName>
        <fullName evidence="1">DNA-directed DNA polymerase</fullName>
        <ecNumber evidence="1">2.7.7.7</ecNumber>
    </recommendedName>
</protein>
<dbReference type="Proteomes" id="UP000502179">
    <property type="component" value="Chromosome"/>
</dbReference>
<dbReference type="InterPro" id="IPR008921">
    <property type="entry name" value="DNA_pol3_clamp-load_cplx_C"/>
</dbReference>
<dbReference type="Gene3D" id="1.20.272.10">
    <property type="match status" value="1"/>
</dbReference>
<comment type="similarity">
    <text evidence="6">Belongs to the DNA polymerase HolA subunit family.</text>
</comment>
<dbReference type="SUPFAM" id="SSF48019">
    <property type="entry name" value="post-AAA+ oligomerization domain-like"/>
    <property type="match status" value="1"/>
</dbReference>
<name>A0A6G7PUR7_9BACT</name>
<dbReference type="GO" id="GO:0003887">
    <property type="term" value="F:DNA-directed DNA polymerase activity"/>
    <property type="evidence" value="ECO:0007669"/>
    <property type="project" value="UniProtKB-KW"/>
</dbReference>
<accession>A0A6G7PUR7</accession>
<keyword evidence="2" id="KW-0808">Transferase</keyword>
<proteinExistence type="inferred from homology"/>
<reference evidence="8 9" key="1">
    <citation type="submission" date="2020-02" db="EMBL/GenBank/DDBJ databases">
        <title>Genome analysis of Thermosulfuriphilus ammonigenes ST65T, an anaerobic thermophilic chemolithoautotrophic bacterium isolated from a deep-sea hydrothermal vent.</title>
        <authorList>
            <person name="Slobodkina G."/>
            <person name="Allioux M."/>
            <person name="Merkel A."/>
            <person name="Alain K."/>
            <person name="Jebbar M."/>
            <person name="Slobodkin A."/>
        </authorList>
    </citation>
    <scope>NUCLEOTIDE SEQUENCE [LARGE SCALE GENOMIC DNA]</scope>
    <source>
        <strain evidence="8 9">ST65</strain>
    </source>
</reference>
<evidence type="ECO:0000256" key="7">
    <source>
        <dbReference type="ARBA" id="ARBA00049244"/>
    </source>
</evidence>
<dbReference type="NCBIfam" id="TIGR01128">
    <property type="entry name" value="holA"/>
    <property type="match status" value="1"/>
</dbReference>
<dbReference type="RefSeq" id="WP_166031623.1">
    <property type="nucleotide sequence ID" value="NZ_CP048877.1"/>
</dbReference>
<gene>
    <name evidence="8" type="ORF">G4V39_03530</name>
</gene>
<evidence type="ECO:0000256" key="1">
    <source>
        <dbReference type="ARBA" id="ARBA00012417"/>
    </source>
</evidence>
<keyword evidence="4" id="KW-0235">DNA replication</keyword>